<reference evidence="2" key="1">
    <citation type="submission" date="2020-02" db="EMBL/GenBank/DDBJ databases">
        <authorList>
            <person name="Meier V. D."/>
        </authorList>
    </citation>
    <scope>NUCLEOTIDE SEQUENCE</scope>
    <source>
        <strain evidence="2">AVDCRST_MAG19</strain>
    </source>
</reference>
<feature type="compositionally biased region" description="Basic and acidic residues" evidence="1">
    <location>
        <begin position="1"/>
        <end position="10"/>
    </location>
</feature>
<protein>
    <submittedName>
        <fullName evidence="2">Uncharacterized protein</fullName>
    </submittedName>
</protein>
<feature type="region of interest" description="Disordered" evidence="1">
    <location>
        <begin position="1"/>
        <end position="57"/>
    </location>
</feature>
<dbReference type="AlphaFoldDB" id="A0A6J4V5X3"/>
<dbReference type="EMBL" id="CADCWL010000131">
    <property type="protein sequence ID" value="CAA9569587.1"/>
    <property type="molecule type" value="Genomic_DNA"/>
</dbReference>
<proteinExistence type="predicted"/>
<name>A0A6J4V5X3_9BACT</name>
<accession>A0A6J4V5X3</accession>
<gene>
    <name evidence="2" type="ORF">AVDCRST_MAG19-2636</name>
</gene>
<organism evidence="2">
    <name type="scientific">uncultured Thermomicrobiales bacterium</name>
    <dbReference type="NCBI Taxonomy" id="1645740"/>
    <lineage>
        <taxon>Bacteria</taxon>
        <taxon>Pseudomonadati</taxon>
        <taxon>Thermomicrobiota</taxon>
        <taxon>Thermomicrobia</taxon>
        <taxon>Thermomicrobiales</taxon>
        <taxon>environmental samples</taxon>
    </lineage>
</organism>
<evidence type="ECO:0000256" key="1">
    <source>
        <dbReference type="SAM" id="MobiDB-lite"/>
    </source>
</evidence>
<evidence type="ECO:0000313" key="2">
    <source>
        <dbReference type="EMBL" id="CAA9569587.1"/>
    </source>
</evidence>
<sequence>MPKVRSHESSIPELPLAPGSRRRSPAGRTCRPTPAGRDGHGAQLHGRPILRANDGQR</sequence>